<feature type="transmembrane region" description="Helical" evidence="6">
    <location>
        <begin position="308"/>
        <end position="329"/>
    </location>
</feature>
<name>A0ABP4R1G3_9ACTN</name>
<feature type="transmembrane region" description="Helical" evidence="6">
    <location>
        <begin position="370"/>
        <end position="388"/>
    </location>
</feature>
<keyword evidence="3 6" id="KW-0812">Transmembrane</keyword>
<evidence type="ECO:0000256" key="1">
    <source>
        <dbReference type="ARBA" id="ARBA00004651"/>
    </source>
</evidence>
<feature type="transmembrane region" description="Helical" evidence="6">
    <location>
        <begin position="45"/>
        <end position="64"/>
    </location>
</feature>
<keyword evidence="5 6" id="KW-0472">Membrane</keyword>
<feature type="domain" description="Major facilitator superfamily (MFS) profile" evidence="7">
    <location>
        <begin position="217"/>
        <end position="402"/>
    </location>
</feature>
<dbReference type="EMBL" id="BAAANE010000004">
    <property type="protein sequence ID" value="GAA1632148.1"/>
    <property type="molecule type" value="Genomic_DNA"/>
</dbReference>
<dbReference type="Proteomes" id="UP001501319">
    <property type="component" value="Unassembled WGS sequence"/>
</dbReference>
<feature type="transmembrane region" description="Helical" evidence="6">
    <location>
        <begin position="283"/>
        <end position="302"/>
    </location>
</feature>
<evidence type="ECO:0000256" key="6">
    <source>
        <dbReference type="SAM" id="Phobius"/>
    </source>
</evidence>
<accession>A0ABP4R1G3</accession>
<evidence type="ECO:0000256" key="3">
    <source>
        <dbReference type="ARBA" id="ARBA00022692"/>
    </source>
</evidence>
<evidence type="ECO:0000259" key="7">
    <source>
        <dbReference type="PROSITE" id="PS50850"/>
    </source>
</evidence>
<sequence length="402" mass="40020">MQTNRGALARYFVAASLARGADSGAAIGLVLLAVSRPGVSSHPEAIGGILAAGLTAPHLLGPLLARRLDQTHDTRWYLFGAFVVYGGTLAAAALLLGHAPLALVLLATLIAGACGPLLTGGMSSRVAALCGPDQRSRRRGEGWDSVSYGLAGTAGPAGVAALTGATNALTALLALSGAAVLAAFLTLTLPADTRHGAARPEAATVRTVLLLLLHDGPLRRVNFATMLTAFSGGGLAIIAVVVATHLTGRSTAGAALVALVGVGSLAGSLLLTAFPVRGEPELLTTRYVSLVGLATGLCALAPNYPVALVSFTLIGLANAPFVTATFAARSEYAPPGARAQVFVTMSSLKVAAASAGAALAGVLTTLGPRGLPAAAASVVLLGALGMIVDRRLTTGEGPDGQQ</sequence>
<reference evidence="9" key="1">
    <citation type="journal article" date="2019" name="Int. J. Syst. Evol. Microbiol.">
        <title>The Global Catalogue of Microorganisms (GCM) 10K type strain sequencing project: providing services to taxonomists for standard genome sequencing and annotation.</title>
        <authorList>
            <consortium name="The Broad Institute Genomics Platform"/>
            <consortium name="The Broad Institute Genome Sequencing Center for Infectious Disease"/>
            <person name="Wu L."/>
            <person name="Ma J."/>
        </authorList>
    </citation>
    <scope>NUCLEOTIDE SEQUENCE [LARGE SCALE GENOMIC DNA]</scope>
    <source>
        <strain evidence="9">JCM 14306</strain>
    </source>
</reference>
<proteinExistence type="predicted"/>
<feature type="transmembrane region" description="Helical" evidence="6">
    <location>
        <begin position="12"/>
        <end position="33"/>
    </location>
</feature>
<comment type="caution">
    <text evidence="8">The sequence shown here is derived from an EMBL/GenBank/DDBJ whole genome shotgun (WGS) entry which is preliminary data.</text>
</comment>
<dbReference type="RefSeq" id="WP_344110779.1">
    <property type="nucleotide sequence ID" value="NZ_BAAANE010000004.1"/>
</dbReference>
<dbReference type="SUPFAM" id="SSF103473">
    <property type="entry name" value="MFS general substrate transporter"/>
    <property type="match status" value="1"/>
</dbReference>
<evidence type="ECO:0000256" key="2">
    <source>
        <dbReference type="ARBA" id="ARBA00022475"/>
    </source>
</evidence>
<dbReference type="PROSITE" id="PS50850">
    <property type="entry name" value="MFS"/>
    <property type="match status" value="1"/>
</dbReference>
<evidence type="ECO:0000313" key="8">
    <source>
        <dbReference type="EMBL" id="GAA1632148.1"/>
    </source>
</evidence>
<protein>
    <submittedName>
        <fullName evidence="8">MFS transporter</fullName>
    </submittedName>
</protein>
<feature type="transmembrane region" description="Helical" evidence="6">
    <location>
        <begin position="102"/>
        <end position="121"/>
    </location>
</feature>
<feature type="transmembrane region" description="Helical" evidence="6">
    <location>
        <begin position="168"/>
        <end position="189"/>
    </location>
</feature>
<feature type="transmembrane region" description="Helical" evidence="6">
    <location>
        <begin position="341"/>
        <end position="364"/>
    </location>
</feature>
<evidence type="ECO:0000313" key="9">
    <source>
        <dbReference type="Proteomes" id="UP001501319"/>
    </source>
</evidence>
<keyword evidence="9" id="KW-1185">Reference proteome</keyword>
<keyword evidence="4 6" id="KW-1133">Transmembrane helix</keyword>
<feature type="transmembrane region" description="Helical" evidence="6">
    <location>
        <begin position="252"/>
        <end position="271"/>
    </location>
</feature>
<organism evidence="8 9">
    <name type="scientific">Kribbella alba</name>
    <dbReference type="NCBI Taxonomy" id="190197"/>
    <lineage>
        <taxon>Bacteria</taxon>
        <taxon>Bacillati</taxon>
        <taxon>Actinomycetota</taxon>
        <taxon>Actinomycetes</taxon>
        <taxon>Propionibacteriales</taxon>
        <taxon>Kribbellaceae</taxon>
        <taxon>Kribbella</taxon>
    </lineage>
</organism>
<dbReference type="InterPro" id="IPR020846">
    <property type="entry name" value="MFS_dom"/>
</dbReference>
<feature type="transmembrane region" description="Helical" evidence="6">
    <location>
        <begin position="223"/>
        <end position="246"/>
    </location>
</feature>
<dbReference type="InterPro" id="IPR036259">
    <property type="entry name" value="MFS_trans_sf"/>
</dbReference>
<evidence type="ECO:0000256" key="5">
    <source>
        <dbReference type="ARBA" id="ARBA00023136"/>
    </source>
</evidence>
<gene>
    <name evidence="8" type="ORF">GCM10009744_20570</name>
</gene>
<evidence type="ECO:0000256" key="4">
    <source>
        <dbReference type="ARBA" id="ARBA00022989"/>
    </source>
</evidence>
<dbReference type="Gene3D" id="1.20.1250.20">
    <property type="entry name" value="MFS general substrate transporter like domains"/>
    <property type="match status" value="1"/>
</dbReference>
<comment type="subcellular location">
    <subcellularLocation>
        <location evidence="1">Cell membrane</location>
        <topology evidence="1">Multi-pass membrane protein</topology>
    </subcellularLocation>
</comment>
<keyword evidence="2" id="KW-1003">Cell membrane</keyword>
<feature type="transmembrane region" description="Helical" evidence="6">
    <location>
        <begin position="76"/>
        <end position="96"/>
    </location>
</feature>
<dbReference type="PANTHER" id="PTHR23513:SF11">
    <property type="entry name" value="STAPHYLOFERRIN A TRANSPORTER"/>
    <property type="match status" value="1"/>
</dbReference>
<dbReference type="PANTHER" id="PTHR23513">
    <property type="entry name" value="INTEGRAL MEMBRANE EFFLUX PROTEIN-RELATED"/>
    <property type="match status" value="1"/>
</dbReference>